<evidence type="ECO:0000256" key="1">
    <source>
        <dbReference type="ARBA" id="ARBA00007031"/>
    </source>
</evidence>
<evidence type="ECO:0000313" key="4">
    <source>
        <dbReference type="Proteomes" id="UP000502504"/>
    </source>
</evidence>
<dbReference type="InterPro" id="IPR041920">
    <property type="entry name" value="ROS/MUCR_sf"/>
</dbReference>
<comment type="similarity">
    <text evidence="1">Belongs to the ros/MucR family.</text>
</comment>
<dbReference type="AlphaFoldDB" id="A0AAE6Y637"/>
<dbReference type="Proteomes" id="UP000502504">
    <property type="component" value="Chromosome"/>
</dbReference>
<protein>
    <submittedName>
        <fullName evidence="3">MucR family transcriptional regulator</fullName>
    </submittedName>
</protein>
<reference evidence="3 4" key="1">
    <citation type="submission" date="2020-03" db="EMBL/GenBank/DDBJ databases">
        <title>Is there a link between lipid content and antibiotic production in Streptomyces?</title>
        <authorList>
            <person name="David M."/>
            <person name="Lejeune C."/>
            <person name="Abreu S."/>
            <person name="Thibessard A."/>
            <person name="Leblond P."/>
            <person name="Chaminade P."/>
            <person name="Virolle M.-J."/>
        </authorList>
    </citation>
    <scope>NUCLEOTIDE SEQUENCE [LARGE SCALE GENOMIC DNA]</scope>
    <source>
        <strain evidence="3 4">DSM 41481</strain>
    </source>
</reference>
<dbReference type="Gene3D" id="1.10.10.1550">
    <property type="entry name" value="ROS/MUCR transcriptional regulator protein"/>
    <property type="match status" value="1"/>
</dbReference>
<name>A0AAE6Y637_STRAT</name>
<feature type="region of interest" description="Disordered" evidence="2">
    <location>
        <begin position="106"/>
        <end position="169"/>
    </location>
</feature>
<dbReference type="GO" id="GO:0003677">
    <property type="term" value="F:DNA binding"/>
    <property type="evidence" value="ECO:0007669"/>
    <property type="project" value="InterPro"/>
</dbReference>
<proteinExistence type="inferred from homology"/>
<dbReference type="Pfam" id="PF05443">
    <property type="entry name" value="ROS_MUCR"/>
    <property type="match status" value="1"/>
</dbReference>
<gene>
    <name evidence="3" type="ORF">HCX60_05755</name>
</gene>
<dbReference type="GO" id="GO:0006355">
    <property type="term" value="P:regulation of DNA-templated transcription"/>
    <property type="evidence" value="ECO:0007669"/>
    <property type="project" value="InterPro"/>
</dbReference>
<organism evidence="3 4">
    <name type="scientific">Streptomyces antibioticus</name>
    <dbReference type="NCBI Taxonomy" id="1890"/>
    <lineage>
        <taxon>Bacteria</taxon>
        <taxon>Bacillati</taxon>
        <taxon>Actinomycetota</taxon>
        <taxon>Actinomycetes</taxon>
        <taxon>Kitasatosporales</taxon>
        <taxon>Streptomycetaceae</taxon>
        <taxon>Streptomyces</taxon>
    </lineage>
</organism>
<dbReference type="GO" id="GO:0008270">
    <property type="term" value="F:zinc ion binding"/>
    <property type="evidence" value="ECO:0007669"/>
    <property type="project" value="InterPro"/>
</dbReference>
<evidence type="ECO:0000256" key="2">
    <source>
        <dbReference type="SAM" id="MobiDB-lite"/>
    </source>
</evidence>
<evidence type="ECO:0000313" key="3">
    <source>
        <dbReference type="EMBL" id="QIT43082.1"/>
    </source>
</evidence>
<feature type="compositionally biased region" description="Basic and acidic residues" evidence="2">
    <location>
        <begin position="130"/>
        <end position="154"/>
    </location>
</feature>
<dbReference type="EMBL" id="CP050692">
    <property type="protein sequence ID" value="QIT43082.1"/>
    <property type="molecule type" value="Genomic_DNA"/>
</dbReference>
<dbReference type="InterPro" id="IPR008807">
    <property type="entry name" value="ROS_MUCR"/>
</dbReference>
<sequence length="302" mass="33488">MRTAEFRRRDPDQVAVDEREMVRHPDFGRLIRDESTDTVVCHVCGRGFRSLGAHVRVHDMTAAEYRREFGLLRSRALSARSFAREQSRARRAGYLASEDARARFAAGRPMARSGELARRRWADTGNRADTGTRADTSGRPDSDPAEARRVRRESLAAGRRTQARTADERTAAALRTAGFTDLAQALRTVYVEREHSIEETARVLALGKGRLRRLLGEHGIGIRPSGQNSTTGRHARVLLNDRAAAERVGAEDITAWLRERATEGATLRELAAATGRSVPWVAARIGPRSQPHRRPGPVTSTS</sequence>
<accession>A0AAE6Y637</accession>
<dbReference type="RefSeq" id="WP_143648332.1">
    <property type="nucleotide sequence ID" value="NZ_CM007717.1"/>
</dbReference>